<dbReference type="Pfam" id="PF13424">
    <property type="entry name" value="TPR_12"/>
    <property type="match status" value="2"/>
</dbReference>
<dbReference type="Proteomes" id="UP000758603">
    <property type="component" value="Unassembled WGS sequence"/>
</dbReference>
<dbReference type="InterPro" id="IPR027417">
    <property type="entry name" value="P-loop_NTPase"/>
</dbReference>
<dbReference type="GO" id="GO:0043531">
    <property type="term" value="F:ADP binding"/>
    <property type="evidence" value="ECO:0007669"/>
    <property type="project" value="InterPro"/>
</dbReference>
<keyword evidence="4" id="KW-1185">Reference proteome</keyword>
<dbReference type="PRINTS" id="PR00381">
    <property type="entry name" value="KINESINLIGHT"/>
</dbReference>
<dbReference type="Gene3D" id="3.40.50.300">
    <property type="entry name" value="P-loop containing nucleotide triphosphate hydrolases"/>
    <property type="match status" value="1"/>
</dbReference>
<sequence length="862" mass="97478">MLNVYLSPIYGEGKQHALVRLGEEVAKRRSRDRGGKVGGASTGSSQTERAPHPSALLPYGRDSDFVERGEVLNGIHRKCVKPGSRTALVGLGGIGKSQLAIEYAYQTRDQSADTWVFWVHASNAARFEQSFRDIANYIQVPGRQGSTNIFQLVHDWLRDERRKWVLILDNVDDADFLFDRRGSQVWQTIGANSSKEQPLASYLPQCPNGSMLFTARNKDEARKLVEDRDIIVIKPMTMDEAIALLQKKLAAHHNDENFGDLAAALECIPLAIVQAAAYITQRAPFCSVQQYLDRFRENDRKKESLLNREGGQLRRDREAKNSIIVTWQISFEHVRQVRNSAADLLSFMSFFDGQGIPTVLVRNRNESTITQSKYAKRNDENRDGADHISDHDDREEESVSESEPDDSFEGDVIALRNYSFISVSNDGKTLTIHALVQLATRKWLAENNQLDQWEGQFLQNLNAELPNGEYENWERCQLFFPHVILTATRKPKNRGLWHDWALVLYKGAWYAWKMRNGIQTETLALLSMKARNKVLGEDHDDTLCSMVFVGRGHALQGQWSAAEELEMQVMETRRKKLGEDHPHTLTSMANLASTYRNQGRWSAAEELFIQVIETSRKKLGEDHPQTLTSMANLASTYWYQGRWSAAEELFMQVIETSRKKLGEDHPDTLTSIANLASTYRNQGRWSAAEELFMQVIETSRKKLGEDHPDTLTSMANLASTYRNQGRWSAAEELEVQVMETSRKKLGEDHPDTLTSMANLASTYRNHGRWSAAEELDMQVMETSRKKLGEDHPDTLNSMANLAFTWKSLGKDIEAINLMQECVRLQRSKIGTHHPDTISSADALASWAAEGVGSGLEPSAVGE</sequence>
<dbReference type="Gene3D" id="1.25.40.10">
    <property type="entry name" value="Tetratricopeptide repeat domain"/>
    <property type="match status" value="2"/>
</dbReference>
<dbReference type="InterPro" id="IPR011990">
    <property type="entry name" value="TPR-like_helical_dom_sf"/>
</dbReference>
<dbReference type="EMBL" id="JAGPXC010000007">
    <property type="protein sequence ID" value="KAH6648299.1"/>
    <property type="molecule type" value="Genomic_DNA"/>
</dbReference>
<name>A0A9P8UE78_9PEZI</name>
<dbReference type="SMART" id="SM00028">
    <property type="entry name" value="TPR"/>
    <property type="match status" value="4"/>
</dbReference>
<evidence type="ECO:0000256" key="1">
    <source>
        <dbReference type="SAM" id="MobiDB-lite"/>
    </source>
</evidence>
<organism evidence="3 4">
    <name type="scientific">Truncatella angustata</name>
    <dbReference type="NCBI Taxonomy" id="152316"/>
    <lineage>
        <taxon>Eukaryota</taxon>
        <taxon>Fungi</taxon>
        <taxon>Dikarya</taxon>
        <taxon>Ascomycota</taxon>
        <taxon>Pezizomycotina</taxon>
        <taxon>Sordariomycetes</taxon>
        <taxon>Xylariomycetidae</taxon>
        <taxon>Amphisphaeriales</taxon>
        <taxon>Sporocadaceae</taxon>
        <taxon>Truncatella</taxon>
    </lineage>
</organism>
<dbReference type="InterPro" id="IPR019734">
    <property type="entry name" value="TPR_rpt"/>
</dbReference>
<dbReference type="RefSeq" id="XP_045954806.1">
    <property type="nucleotide sequence ID" value="XM_046098330.1"/>
</dbReference>
<feature type="compositionally biased region" description="Basic and acidic residues" evidence="1">
    <location>
        <begin position="25"/>
        <end position="35"/>
    </location>
</feature>
<evidence type="ECO:0000313" key="4">
    <source>
        <dbReference type="Proteomes" id="UP000758603"/>
    </source>
</evidence>
<evidence type="ECO:0000313" key="3">
    <source>
        <dbReference type="EMBL" id="KAH6648299.1"/>
    </source>
</evidence>
<dbReference type="PANTHER" id="PTHR46082:SF11">
    <property type="entry name" value="AAA+ ATPASE DOMAIN-CONTAINING PROTEIN-RELATED"/>
    <property type="match status" value="1"/>
</dbReference>
<dbReference type="SUPFAM" id="SSF48452">
    <property type="entry name" value="TPR-like"/>
    <property type="match status" value="3"/>
</dbReference>
<accession>A0A9P8UE78</accession>
<feature type="compositionally biased region" description="Acidic residues" evidence="1">
    <location>
        <begin position="393"/>
        <end position="407"/>
    </location>
</feature>
<dbReference type="OrthoDB" id="20872at2759"/>
<dbReference type="GeneID" id="70127222"/>
<dbReference type="InterPro" id="IPR002182">
    <property type="entry name" value="NB-ARC"/>
</dbReference>
<dbReference type="AlphaFoldDB" id="A0A9P8UE78"/>
<feature type="region of interest" description="Disordered" evidence="1">
    <location>
        <begin position="371"/>
        <end position="407"/>
    </location>
</feature>
<gene>
    <name evidence="3" type="ORF">BKA67DRAFT_521943</name>
</gene>
<feature type="compositionally biased region" description="Basic and acidic residues" evidence="1">
    <location>
        <begin position="376"/>
        <end position="392"/>
    </location>
</feature>
<protein>
    <recommendedName>
        <fullName evidence="2">NB-ARC domain-containing protein</fullName>
    </recommendedName>
</protein>
<proteinExistence type="predicted"/>
<comment type="caution">
    <text evidence="3">The sequence shown here is derived from an EMBL/GenBank/DDBJ whole genome shotgun (WGS) entry which is preliminary data.</text>
</comment>
<dbReference type="Pfam" id="PF13374">
    <property type="entry name" value="TPR_10"/>
    <property type="match status" value="3"/>
</dbReference>
<dbReference type="Pfam" id="PF00931">
    <property type="entry name" value="NB-ARC"/>
    <property type="match status" value="1"/>
</dbReference>
<dbReference type="SUPFAM" id="SSF52540">
    <property type="entry name" value="P-loop containing nucleoside triphosphate hydrolases"/>
    <property type="match status" value="1"/>
</dbReference>
<dbReference type="PANTHER" id="PTHR46082">
    <property type="entry name" value="ATP/GTP-BINDING PROTEIN-RELATED"/>
    <property type="match status" value="1"/>
</dbReference>
<feature type="domain" description="NB-ARC" evidence="2">
    <location>
        <begin position="87"/>
        <end position="250"/>
    </location>
</feature>
<feature type="region of interest" description="Disordered" evidence="1">
    <location>
        <begin position="25"/>
        <end position="56"/>
    </location>
</feature>
<reference evidence="3" key="1">
    <citation type="journal article" date="2021" name="Nat. Commun.">
        <title>Genetic determinants of endophytism in the Arabidopsis root mycobiome.</title>
        <authorList>
            <person name="Mesny F."/>
            <person name="Miyauchi S."/>
            <person name="Thiergart T."/>
            <person name="Pickel B."/>
            <person name="Atanasova L."/>
            <person name="Karlsson M."/>
            <person name="Huettel B."/>
            <person name="Barry K.W."/>
            <person name="Haridas S."/>
            <person name="Chen C."/>
            <person name="Bauer D."/>
            <person name="Andreopoulos W."/>
            <person name="Pangilinan J."/>
            <person name="LaButti K."/>
            <person name="Riley R."/>
            <person name="Lipzen A."/>
            <person name="Clum A."/>
            <person name="Drula E."/>
            <person name="Henrissat B."/>
            <person name="Kohler A."/>
            <person name="Grigoriev I.V."/>
            <person name="Martin F.M."/>
            <person name="Hacquard S."/>
        </authorList>
    </citation>
    <scope>NUCLEOTIDE SEQUENCE</scope>
    <source>
        <strain evidence="3">MPI-SDFR-AT-0073</strain>
    </source>
</reference>
<dbReference type="InterPro" id="IPR053137">
    <property type="entry name" value="NLR-like"/>
</dbReference>
<evidence type="ECO:0000259" key="2">
    <source>
        <dbReference type="Pfam" id="PF00931"/>
    </source>
</evidence>
<dbReference type="NCBIfam" id="NF040586">
    <property type="entry name" value="FxSxx_TPR"/>
    <property type="match status" value="1"/>
</dbReference>